<dbReference type="AlphaFoldDB" id="A0A1H9YPN7"/>
<sequence>MKYALEEIHVQIARLLPVNGPIKLLDLGCCTELEYGMFIRYNPQIEVTGIEEEEKLKKLLKEKTGKRVEHLRLIYGDYFSADLGVRHYDVVLSAMELEERSRKNTLTLYKKIHKALDAEGIYIEQGVIQDRNKIVGSISNAFSKQISLLLESGFRRVEKAWYRDNAIIIKAIK</sequence>
<keyword evidence="2" id="KW-1185">Reference proteome</keyword>
<keyword evidence="1" id="KW-0489">Methyltransferase</keyword>
<organism evidence="1 2">
    <name type="scientific">[Clostridium] polysaccharolyticum</name>
    <dbReference type="NCBI Taxonomy" id="29364"/>
    <lineage>
        <taxon>Bacteria</taxon>
        <taxon>Bacillati</taxon>
        <taxon>Bacillota</taxon>
        <taxon>Clostridia</taxon>
        <taxon>Lachnospirales</taxon>
        <taxon>Lachnospiraceae</taxon>
    </lineage>
</organism>
<dbReference type="GO" id="GO:0032259">
    <property type="term" value="P:methylation"/>
    <property type="evidence" value="ECO:0007669"/>
    <property type="project" value="UniProtKB-KW"/>
</dbReference>
<name>A0A1H9YPN7_9FIRM</name>
<evidence type="ECO:0000313" key="2">
    <source>
        <dbReference type="Proteomes" id="UP000199800"/>
    </source>
</evidence>
<dbReference type="OrthoDB" id="465705at2"/>
<reference evidence="1 2" key="1">
    <citation type="submission" date="2016-10" db="EMBL/GenBank/DDBJ databases">
        <authorList>
            <person name="de Groot N.N."/>
        </authorList>
    </citation>
    <scope>NUCLEOTIDE SEQUENCE [LARGE SCALE GENOMIC DNA]</scope>
    <source>
        <strain evidence="1 2">DSM 1801</strain>
    </source>
</reference>
<accession>A0A1H9YPN7</accession>
<dbReference type="Proteomes" id="UP000199800">
    <property type="component" value="Unassembled WGS sequence"/>
</dbReference>
<dbReference type="EMBL" id="FOHN01000002">
    <property type="protein sequence ID" value="SES70444.1"/>
    <property type="molecule type" value="Genomic_DNA"/>
</dbReference>
<evidence type="ECO:0000313" key="1">
    <source>
        <dbReference type="EMBL" id="SES70444.1"/>
    </source>
</evidence>
<dbReference type="InterPro" id="IPR029063">
    <property type="entry name" value="SAM-dependent_MTases_sf"/>
</dbReference>
<dbReference type="SUPFAM" id="SSF53335">
    <property type="entry name" value="S-adenosyl-L-methionine-dependent methyltransferases"/>
    <property type="match status" value="1"/>
</dbReference>
<dbReference type="RefSeq" id="WP_092475560.1">
    <property type="nucleotide sequence ID" value="NZ_FOHN01000002.1"/>
</dbReference>
<protein>
    <submittedName>
        <fullName evidence="1">Methyltransferase domain-containing protein</fullName>
    </submittedName>
</protein>
<dbReference type="STRING" id="29364.SAMN04487772_102109"/>
<proteinExistence type="predicted"/>
<dbReference type="Gene3D" id="3.40.50.150">
    <property type="entry name" value="Vaccinia Virus protein VP39"/>
    <property type="match status" value="1"/>
</dbReference>
<dbReference type="GO" id="GO:0008168">
    <property type="term" value="F:methyltransferase activity"/>
    <property type="evidence" value="ECO:0007669"/>
    <property type="project" value="UniProtKB-KW"/>
</dbReference>
<gene>
    <name evidence="1" type="ORF">SAMN04487772_102109</name>
</gene>
<keyword evidence="1" id="KW-0808">Transferase</keyword>